<organism evidence="1 2">
    <name type="scientific">Caerostris extrusa</name>
    <name type="common">Bark spider</name>
    <name type="synonym">Caerostris bankana</name>
    <dbReference type="NCBI Taxonomy" id="172846"/>
    <lineage>
        <taxon>Eukaryota</taxon>
        <taxon>Metazoa</taxon>
        <taxon>Ecdysozoa</taxon>
        <taxon>Arthropoda</taxon>
        <taxon>Chelicerata</taxon>
        <taxon>Arachnida</taxon>
        <taxon>Araneae</taxon>
        <taxon>Araneomorphae</taxon>
        <taxon>Entelegynae</taxon>
        <taxon>Araneoidea</taxon>
        <taxon>Araneidae</taxon>
        <taxon>Caerostris</taxon>
    </lineage>
</organism>
<dbReference type="AlphaFoldDB" id="A0AAV4UFV2"/>
<protein>
    <recommendedName>
        <fullName evidence="3">Ycf15</fullName>
    </recommendedName>
</protein>
<comment type="caution">
    <text evidence="1">The sequence shown here is derived from an EMBL/GenBank/DDBJ whole genome shotgun (WGS) entry which is preliminary data.</text>
</comment>
<keyword evidence="2" id="KW-1185">Reference proteome</keyword>
<evidence type="ECO:0000313" key="1">
    <source>
        <dbReference type="EMBL" id="GIY56524.1"/>
    </source>
</evidence>
<evidence type="ECO:0008006" key="3">
    <source>
        <dbReference type="Google" id="ProtNLM"/>
    </source>
</evidence>
<name>A0AAV4UFV2_CAEEX</name>
<dbReference type="Proteomes" id="UP001054945">
    <property type="component" value="Unassembled WGS sequence"/>
</dbReference>
<reference evidence="1 2" key="1">
    <citation type="submission" date="2021-06" db="EMBL/GenBank/DDBJ databases">
        <title>Caerostris extrusa draft genome.</title>
        <authorList>
            <person name="Kono N."/>
            <person name="Arakawa K."/>
        </authorList>
    </citation>
    <scope>NUCLEOTIDE SEQUENCE [LARGE SCALE GENOMIC DNA]</scope>
</reference>
<sequence length="101" mass="11882">MRFLIQCNRCVEAEWGGESRGNMDARTHSPDALIIFANSSESRKPLFCGVREKRRNRNKLLTHPGESCSFRQLVDLWGWRRKSTWLAFNKNTRRKESILVE</sequence>
<evidence type="ECO:0000313" key="2">
    <source>
        <dbReference type="Proteomes" id="UP001054945"/>
    </source>
</evidence>
<dbReference type="EMBL" id="BPLR01012776">
    <property type="protein sequence ID" value="GIY56524.1"/>
    <property type="molecule type" value="Genomic_DNA"/>
</dbReference>
<proteinExistence type="predicted"/>
<accession>A0AAV4UFV2</accession>
<gene>
    <name evidence="1" type="ORF">CEXT_260491</name>
</gene>